<dbReference type="RefSeq" id="WP_336822013.1">
    <property type="nucleotide sequence ID" value="NZ_JBHTLT010000029.1"/>
</dbReference>
<comment type="caution">
    <text evidence="6">The sequence shown here is derived from an EMBL/GenBank/DDBJ whole genome shotgun (WGS) entry which is preliminary data.</text>
</comment>
<dbReference type="PRINTS" id="PR00039">
    <property type="entry name" value="HTHLYSR"/>
</dbReference>
<dbReference type="Pfam" id="PF00126">
    <property type="entry name" value="HTH_1"/>
    <property type="match status" value="1"/>
</dbReference>
<evidence type="ECO:0000256" key="2">
    <source>
        <dbReference type="ARBA" id="ARBA00023015"/>
    </source>
</evidence>
<evidence type="ECO:0000256" key="3">
    <source>
        <dbReference type="ARBA" id="ARBA00023125"/>
    </source>
</evidence>
<dbReference type="PROSITE" id="PS50931">
    <property type="entry name" value="HTH_LYSR"/>
    <property type="match status" value="1"/>
</dbReference>
<evidence type="ECO:0000256" key="4">
    <source>
        <dbReference type="ARBA" id="ARBA00023163"/>
    </source>
</evidence>
<dbReference type="PANTHER" id="PTHR30126">
    <property type="entry name" value="HTH-TYPE TRANSCRIPTIONAL REGULATOR"/>
    <property type="match status" value="1"/>
</dbReference>
<evidence type="ECO:0000256" key="1">
    <source>
        <dbReference type="ARBA" id="ARBA00009437"/>
    </source>
</evidence>
<dbReference type="SUPFAM" id="SSF46785">
    <property type="entry name" value="Winged helix' DNA-binding domain"/>
    <property type="match status" value="1"/>
</dbReference>
<dbReference type="EMBL" id="JBHTLT010000029">
    <property type="protein sequence ID" value="MFD1204704.1"/>
    <property type="molecule type" value="Genomic_DNA"/>
</dbReference>
<dbReference type="PANTHER" id="PTHR30126:SF64">
    <property type="entry name" value="HTH-TYPE TRANSCRIPTIONAL REGULATOR CITR"/>
    <property type="match status" value="1"/>
</dbReference>
<dbReference type="Gene3D" id="1.10.10.10">
    <property type="entry name" value="Winged helix-like DNA-binding domain superfamily/Winged helix DNA-binding domain"/>
    <property type="match status" value="1"/>
</dbReference>
<dbReference type="InterPro" id="IPR000847">
    <property type="entry name" value="LysR_HTH_N"/>
</dbReference>
<dbReference type="Proteomes" id="UP001597231">
    <property type="component" value="Unassembled WGS sequence"/>
</dbReference>
<evidence type="ECO:0000259" key="5">
    <source>
        <dbReference type="PROSITE" id="PS50931"/>
    </source>
</evidence>
<dbReference type="CDD" id="cd05466">
    <property type="entry name" value="PBP2_LTTR_substrate"/>
    <property type="match status" value="1"/>
</dbReference>
<feature type="domain" description="HTH lysR-type" evidence="5">
    <location>
        <begin position="1"/>
        <end position="58"/>
    </location>
</feature>
<keyword evidence="3" id="KW-0238">DNA-binding</keyword>
<organism evidence="6 7">
    <name type="scientific">Sporosarcina contaminans</name>
    <dbReference type="NCBI Taxonomy" id="633403"/>
    <lineage>
        <taxon>Bacteria</taxon>
        <taxon>Bacillati</taxon>
        <taxon>Bacillota</taxon>
        <taxon>Bacilli</taxon>
        <taxon>Bacillales</taxon>
        <taxon>Caryophanaceae</taxon>
        <taxon>Sporosarcina</taxon>
    </lineage>
</organism>
<dbReference type="SUPFAM" id="SSF53850">
    <property type="entry name" value="Periplasmic binding protein-like II"/>
    <property type="match status" value="1"/>
</dbReference>
<reference evidence="7" key="1">
    <citation type="journal article" date="2019" name="Int. J. Syst. Evol. Microbiol.">
        <title>The Global Catalogue of Microorganisms (GCM) 10K type strain sequencing project: providing services to taxonomists for standard genome sequencing and annotation.</title>
        <authorList>
            <consortium name="The Broad Institute Genomics Platform"/>
            <consortium name="The Broad Institute Genome Sequencing Center for Infectious Disease"/>
            <person name="Wu L."/>
            <person name="Ma J."/>
        </authorList>
    </citation>
    <scope>NUCLEOTIDE SEQUENCE [LARGE SCALE GENOMIC DNA]</scope>
    <source>
        <strain evidence="7">CCUG 53915</strain>
    </source>
</reference>
<dbReference type="InterPro" id="IPR036388">
    <property type="entry name" value="WH-like_DNA-bd_sf"/>
</dbReference>
<sequence length="293" mass="33902">MDYQWLKTFIVAAETLNFRKASEKLMLSQPSVTVHIRQLEERLGVQLFDRVNHRVSLTTAGKMFYPQAVQLVDDLQESVKRMHAFSQGYRVDWTVAISPLMAETILPYFLRTFMDRHPEVELTIRVEESELIEQIVDGGDAHLGISAVDAKLKSIESIPIYKDPIVFVMPLDRYDEESGPPIDIAEVLQKHYLLTHHHPVYWEELLLLLNQNIPGIRTMKVTQAHIAKRFIQDGLGVSFLPHSIVRRELMEGRLMRPHFDLFDLPTVSSYVLVKKKGELEEEFIQEISESYFG</sequence>
<proteinExistence type="inferred from homology"/>
<comment type="similarity">
    <text evidence="1">Belongs to the LysR transcriptional regulatory family.</text>
</comment>
<keyword evidence="2" id="KW-0805">Transcription regulation</keyword>
<protein>
    <submittedName>
        <fullName evidence="6">LysR family transcriptional regulator</fullName>
    </submittedName>
</protein>
<dbReference type="Pfam" id="PF03466">
    <property type="entry name" value="LysR_substrate"/>
    <property type="match status" value="1"/>
</dbReference>
<keyword evidence="7" id="KW-1185">Reference proteome</keyword>
<accession>A0ABW3TWM7</accession>
<keyword evidence="4" id="KW-0804">Transcription</keyword>
<dbReference type="Gene3D" id="3.40.190.290">
    <property type="match status" value="1"/>
</dbReference>
<dbReference type="InterPro" id="IPR005119">
    <property type="entry name" value="LysR_subst-bd"/>
</dbReference>
<name>A0ABW3TWM7_9BACL</name>
<gene>
    <name evidence="6" type="ORF">ACFQ38_06205</name>
</gene>
<dbReference type="InterPro" id="IPR036390">
    <property type="entry name" value="WH_DNA-bd_sf"/>
</dbReference>
<evidence type="ECO:0000313" key="7">
    <source>
        <dbReference type="Proteomes" id="UP001597231"/>
    </source>
</evidence>
<evidence type="ECO:0000313" key="6">
    <source>
        <dbReference type="EMBL" id="MFD1204704.1"/>
    </source>
</evidence>